<feature type="binding site" evidence="4">
    <location>
        <begin position="66"/>
        <end position="69"/>
    </location>
    <ligand>
        <name>GTP</name>
        <dbReference type="ChEBI" id="CHEBI:37565"/>
    </ligand>
</feature>
<evidence type="ECO:0000313" key="9">
    <source>
        <dbReference type="Proteomes" id="UP000070326"/>
    </source>
</evidence>
<proteinExistence type="inferred from homology"/>
<dbReference type="Pfam" id="PF03668">
    <property type="entry name" value="RapZ-like_N"/>
    <property type="match status" value="1"/>
</dbReference>
<dbReference type="PANTHER" id="PTHR30448:SF0">
    <property type="entry name" value="RNASE ADAPTER PROTEIN RAPZ"/>
    <property type="match status" value="1"/>
</dbReference>
<evidence type="ECO:0000256" key="3">
    <source>
        <dbReference type="ARBA" id="ARBA00023134"/>
    </source>
</evidence>
<name>A0A135YSZ2_9FIRM</name>
<organism evidence="7 9">
    <name type="scientific">Peptostreptococcus anaerobius</name>
    <dbReference type="NCBI Taxonomy" id="1261"/>
    <lineage>
        <taxon>Bacteria</taxon>
        <taxon>Bacillati</taxon>
        <taxon>Bacillota</taxon>
        <taxon>Clostridia</taxon>
        <taxon>Peptostreptococcales</taxon>
        <taxon>Peptostreptococcaceae</taxon>
        <taxon>Peptostreptococcus</taxon>
    </lineage>
</organism>
<dbReference type="SUPFAM" id="SSF52540">
    <property type="entry name" value="P-loop containing nucleoside triphosphate hydrolases"/>
    <property type="match status" value="1"/>
</dbReference>
<keyword evidence="2 4" id="KW-0067">ATP-binding</keyword>
<dbReference type="NCBIfam" id="NF003828">
    <property type="entry name" value="PRK05416.1"/>
    <property type="match status" value="1"/>
</dbReference>
<feature type="binding site" evidence="4">
    <location>
        <begin position="8"/>
        <end position="15"/>
    </location>
    <ligand>
        <name>ATP</name>
        <dbReference type="ChEBI" id="CHEBI:30616"/>
    </ligand>
</feature>
<evidence type="ECO:0000256" key="2">
    <source>
        <dbReference type="ARBA" id="ARBA00022840"/>
    </source>
</evidence>
<evidence type="ECO:0000256" key="1">
    <source>
        <dbReference type="ARBA" id="ARBA00022741"/>
    </source>
</evidence>
<feature type="domain" description="RapZ-like N-terminal" evidence="5">
    <location>
        <begin position="1"/>
        <end position="160"/>
    </location>
</feature>
<evidence type="ECO:0000259" key="5">
    <source>
        <dbReference type="Pfam" id="PF03668"/>
    </source>
</evidence>
<dbReference type="PANTHER" id="PTHR30448">
    <property type="entry name" value="RNASE ADAPTER PROTEIN RAPZ"/>
    <property type="match status" value="1"/>
</dbReference>
<dbReference type="InterPro" id="IPR053931">
    <property type="entry name" value="RapZ_C"/>
</dbReference>
<evidence type="ECO:0000313" key="7">
    <source>
        <dbReference type="EMBL" id="KXI12461.1"/>
    </source>
</evidence>
<accession>A0A135YSZ2</accession>
<protein>
    <submittedName>
        <fullName evidence="8">GlmZ(SRNA)-inactivating NTPase</fullName>
    </submittedName>
</protein>
<dbReference type="Proteomes" id="UP000255101">
    <property type="component" value="Unassembled WGS sequence"/>
</dbReference>
<dbReference type="HAMAP" id="MF_00636">
    <property type="entry name" value="RapZ_like"/>
    <property type="match status" value="1"/>
</dbReference>
<dbReference type="InterPro" id="IPR053930">
    <property type="entry name" value="RapZ-like_N"/>
</dbReference>
<dbReference type="EMBL" id="LSQZ01000049">
    <property type="protein sequence ID" value="KXI12461.1"/>
    <property type="molecule type" value="Genomic_DNA"/>
</dbReference>
<evidence type="ECO:0000259" key="6">
    <source>
        <dbReference type="Pfam" id="PF22740"/>
    </source>
</evidence>
<dbReference type="PATRIC" id="fig|1261.3.peg.573"/>
<dbReference type="Proteomes" id="UP000070326">
    <property type="component" value="Unassembled WGS sequence"/>
</dbReference>
<keyword evidence="1 4" id="KW-0547">Nucleotide-binding</keyword>
<reference evidence="7 9" key="1">
    <citation type="submission" date="2016-02" db="EMBL/GenBank/DDBJ databases">
        <authorList>
            <person name="Wen L."/>
            <person name="He K."/>
            <person name="Yang H."/>
        </authorList>
    </citation>
    <scope>NUCLEOTIDE SEQUENCE [LARGE SCALE GENOMIC DNA]</scope>
    <source>
        <strain evidence="7 9">MJR8628A</strain>
    </source>
</reference>
<evidence type="ECO:0000313" key="10">
    <source>
        <dbReference type="Proteomes" id="UP000255101"/>
    </source>
</evidence>
<dbReference type="GO" id="GO:0005524">
    <property type="term" value="F:ATP binding"/>
    <property type="evidence" value="ECO:0007669"/>
    <property type="project" value="UniProtKB-UniRule"/>
</dbReference>
<dbReference type="GeneID" id="79841883"/>
<dbReference type="GO" id="GO:0005525">
    <property type="term" value="F:GTP binding"/>
    <property type="evidence" value="ECO:0007669"/>
    <property type="project" value="UniProtKB-UniRule"/>
</dbReference>
<dbReference type="InterPro" id="IPR005337">
    <property type="entry name" value="RapZ-like"/>
</dbReference>
<evidence type="ECO:0000256" key="4">
    <source>
        <dbReference type="HAMAP-Rule" id="MF_00636"/>
    </source>
</evidence>
<dbReference type="PIRSF" id="PIRSF005052">
    <property type="entry name" value="P-loopkin"/>
    <property type="match status" value="1"/>
</dbReference>
<dbReference type="EMBL" id="UGTB01000004">
    <property type="protein sequence ID" value="SUB60469.1"/>
    <property type="molecule type" value="Genomic_DNA"/>
</dbReference>
<dbReference type="InterPro" id="IPR027417">
    <property type="entry name" value="P-loop_NTPase"/>
</dbReference>
<dbReference type="AlphaFoldDB" id="A0A135YSZ2"/>
<dbReference type="Pfam" id="PF22740">
    <property type="entry name" value="PapZ_C"/>
    <property type="match status" value="1"/>
</dbReference>
<dbReference type="Gene3D" id="3.40.50.300">
    <property type="entry name" value="P-loop containing nucleotide triphosphate hydrolases"/>
    <property type="match status" value="1"/>
</dbReference>
<dbReference type="eggNOG" id="COG1660">
    <property type="taxonomic scope" value="Bacteria"/>
</dbReference>
<dbReference type="STRING" id="1261.HMPREF3195_01065"/>
<evidence type="ECO:0000313" key="8">
    <source>
        <dbReference type="EMBL" id="SUB60469.1"/>
    </source>
</evidence>
<feature type="domain" description="RapZ C-terminal" evidence="6">
    <location>
        <begin position="173"/>
        <end position="291"/>
    </location>
</feature>
<reference evidence="8 10" key="2">
    <citation type="submission" date="2018-06" db="EMBL/GenBank/DDBJ databases">
        <authorList>
            <consortium name="Pathogen Informatics"/>
            <person name="Doyle S."/>
        </authorList>
    </citation>
    <scope>NUCLEOTIDE SEQUENCE [LARGE SCALE GENOMIC DNA]</scope>
    <source>
        <strain evidence="8 10">NCTC11460</strain>
    </source>
</reference>
<sequence length="294" mass="33492">MKFVIVTGLSGSGKSSAMKALEDMGFYCVDNLPPALIFNFAELFFHSNTGEDKSKSNMDKVALGIDIRGREFFEELNSALDQLGTANYKYDMIYLDCDDEVLVKRYKMTRRNHPLASNSQIPDGIKKERSIMEPLKKLSNMIIDTSNMKPKDLKAEIASMYDEGDGLESPNITISVVSFGFKYGIPIDADLVFDVRFLPNPYYVQELREKTGDYQEVRDYVMDSDVSHEFLDRLFDMFNFLIPQYIEEGKQHLVIAIGCTGGRHRSVTIANLTYDFLNSNGYRAVKKHRDAKLD</sequence>
<dbReference type="RefSeq" id="WP_002842610.1">
    <property type="nucleotide sequence ID" value="NZ_CAMPYD010000030.1"/>
</dbReference>
<keyword evidence="3 4" id="KW-0342">GTP-binding</keyword>
<gene>
    <name evidence="8" type="primary">yvcJ</name>
    <name evidence="7" type="ORF">HMPREF3195_01065</name>
    <name evidence="8" type="ORF">NCTC11460_00374</name>
</gene>